<reference evidence="2 3" key="1">
    <citation type="submission" date="2019-07" db="EMBL/GenBank/DDBJ databases">
        <authorList>
            <person name="Friedrich A."/>
            <person name="Schacherer J."/>
        </authorList>
    </citation>
    <scope>NUCLEOTIDE SEQUENCE [LARGE SCALE GENOMIC DNA]</scope>
</reference>
<evidence type="ECO:0000313" key="2">
    <source>
        <dbReference type="EMBL" id="VUG16867.1"/>
    </source>
</evidence>
<dbReference type="PANTHER" id="PTHR15157:SF5">
    <property type="entry name" value="UV RADIATION RESISTANCE-ASSOCIATED GENE PROTEIN"/>
    <property type="match status" value="1"/>
</dbReference>
<dbReference type="AlphaFoldDB" id="A0A7D9GZW0"/>
<sequence>MANMSISSQFDCSRSSPNVEFMDNLTLLAPNVRRVRHIQTISILNITFASEKTKDTSLTSDTVCRRSMKLDKCYADGTVHDVLPSQKECDSLERVLDNHQDILNQENPIKKQNILQELKDTTFFDTFYTLNKFMDIDSPFYISRIFHGGTNIQEDVSFDEINENSLSLNLFINYKGKWCFLNQYHIMLPLMKCIGDDLKKINRLFWKKPNFLTIKFSDNCCYIPSNSNVPKYVINTLQKRQIQRSQQKAKVLYPSRLTTCTYDQIMKLNNLRTCVKDLVNIKKTICDQLHFTTRSANARPESRHVIFSSVDALESTLDNKQLYNVELSRRIECMRLSINQKKNLINNIFNPLLKYYPKPRIDSIENDLRDNLSGFDQIENDINIEKARIAKDILYIFPIQRVSTPNGSSLKKNYELLGYRFPPSSTRHRLLSILMKLQRAQMLRLSALTGYISYIINLYAHYLRVTLRYPIRYLGSRSYIRDFVSPKATKNGIFPLFLTQNTTLALKFTYGLMLLTSDLEQLFNNEQLYKIDDLNILFNLHTFLQGMATYGTNFENRVDSVVKHNCKQFAFNIGTESQDPGERIAFSKRALNQTFVSQERESHIRKHLLGNINDV</sequence>
<keyword evidence="1" id="KW-0175">Coiled coil</keyword>
<proteinExistence type="predicted"/>
<organism evidence="2 3">
    <name type="scientific">Dekkera bruxellensis</name>
    <name type="common">Brettanomyces custersii</name>
    <dbReference type="NCBI Taxonomy" id="5007"/>
    <lineage>
        <taxon>Eukaryota</taxon>
        <taxon>Fungi</taxon>
        <taxon>Dikarya</taxon>
        <taxon>Ascomycota</taxon>
        <taxon>Saccharomycotina</taxon>
        <taxon>Pichiomycetes</taxon>
        <taxon>Pichiales</taxon>
        <taxon>Pichiaceae</taxon>
        <taxon>Brettanomyces</taxon>
    </lineage>
</organism>
<gene>
    <name evidence="2" type="ORF">DEBR0S1_27644G</name>
</gene>
<dbReference type="GO" id="GO:0005768">
    <property type="term" value="C:endosome"/>
    <property type="evidence" value="ECO:0007669"/>
    <property type="project" value="TreeGrafter"/>
</dbReference>
<protein>
    <submittedName>
        <fullName evidence="2">DEBR0S1_27644g1_1</fullName>
    </submittedName>
</protein>
<keyword evidence="3" id="KW-1185">Reference proteome</keyword>
<accession>A0A7D9GZW0</accession>
<evidence type="ECO:0000313" key="3">
    <source>
        <dbReference type="Proteomes" id="UP000478008"/>
    </source>
</evidence>
<dbReference type="GO" id="GO:0035493">
    <property type="term" value="P:SNARE complex assembly"/>
    <property type="evidence" value="ECO:0007669"/>
    <property type="project" value="TreeGrafter"/>
</dbReference>
<name>A0A7D9GZW0_DEKBR</name>
<dbReference type="EMBL" id="CABFWN010000001">
    <property type="protein sequence ID" value="VUG16867.1"/>
    <property type="molecule type" value="Genomic_DNA"/>
</dbReference>
<evidence type="ECO:0000256" key="1">
    <source>
        <dbReference type="ARBA" id="ARBA00023054"/>
    </source>
</evidence>
<dbReference type="GO" id="GO:0000149">
    <property type="term" value="F:SNARE binding"/>
    <property type="evidence" value="ECO:0007669"/>
    <property type="project" value="TreeGrafter"/>
</dbReference>
<dbReference type="PANTHER" id="PTHR15157">
    <property type="entry name" value="UV RADIATION RESISTANCE-ASSOCIATED GENE PROTEIN"/>
    <property type="match status" value="1"/>
</dbReference>
<dbReference type="Proteomes" id="UP000478008">
    <property type="component" value="Unassembled WGS sequence"/>
</dbReference>
<dbReference type="GO" id="GO:0000323">
    <property type="term" value="C:lytic vacuole"/>
    <property type="evidence" value="ECO:0007669"/>
    <property type="project" value="TreeGrafter"/>
</dbReference>